<dbReference type="InterPro" id="IPR050452">
    <property type="entry name" value="Metacaspase"/>
</dbReference>
<evidence type="ECO:0000259" key="1">
    <source>
        <dbReference type="Pfam" id="PF00656"/>
    </source>
</evidence>
<accession>A0A4Z0P0D1</accession>
<dbReference type="InterPro" id="IPR029030">
    <property type="entry name" value="Caspase-like_dom_sf"/>
</dbReference>
<name>A0A4Z0P0D1_9BACT</name>
<sequence length="286" mass="32279">MAQAYSLHLGLNYVDPTHYVTSAGQGWNGELYGCENDARDLAALARQQGFAQSEIALTQEVTADFVDSSLRRFADLMKPDDLFLLTYSGHGGQLTDFNDDEAQDEKDGLDETWCLYDRQMSDDELYMLWAHFPLGSRLLVLSDSCHSGSVVKNSFYGTSTTDNRTAEGKRYRFMPRSTRVGTNQKNKEQYEANDKKVTAEAEEQGRVKACVRLISGCQSDQLSQDLDDNGLFTMQLKNVWADGQFQGPYSKFVQAIKRRMPEEQQPNHMTVGARNAAYGRQRPFTV</sequence>
<dbReference type="PANTHER" id="PTHR48104:SF30">
    <property type="entry name" value="METACASPASE-1"/>
    <property type="match status" value="1"/>
</dbReference>
<proteinExistence type="predicted"/>
<dbReference type="Proteomes" id="UP000298337">
    <property type="component" value="Unassembled WGS sequence"/>
</dbReference>
<feature type="domain" description="Peptidase C14 caspase" evidence="1">
    <location>
        <begin position="26"/>
        <end position="268"/>
    </location>
</feature>
<dbReference type="RefSeq" id="WP_135436944.1">
    <property type="nucleotide sequence ID" value="NZ_SRLA01000007.1"/>
</dbReference>
<comment type="caution">
    <text evidence="2">The sequence shown here is derived from an EMBL/GenBank/DDBJ whole genome shotgun (WGS) entry which is preliminary data.</text>
</comment>
<keyword evidence="3" id="KW-1185">Reference proteome</keyword>
<dbReference type="OrthoDB" id="1491023at2"/>
<reference evidence="2 3" key="1">
    <citation type="submission" date="2019-04" db="EMBL/GenBank/DDBJ databases">
        <authorList>
            <person name="Feng G."/>
            <person name="Zhang J."/>
            <person name="Zhu H."/>
        </authorList>
    </citation>
    <scope>NUCLEOTIDE SEQUENCE [LARGE SCALE GENOMIC DNA]</scope>
    <source>
        <strain evidence="2 3">92R-1</strain>
    </source>
</reference>
<dbReference type="GO" id="GO:0006508">
    <property type="term" value="P:proteolysis"/>
    <property type="evidence" value="ECO:0007669"/>
    <property type="project" value="InterPro"/>
</dbReference>
<dbReference type="SUPFAM" id="SSF52129">
    <property type="entry name" value="Caspase-like"/>
    <property type="match status" value="1"/>
</dbReference>
<evidence type="ECO:0000313" key="3">
    <source>
        <dbReference type="Proteomes" id="UP000298337"/>
    </source>
</evidence>
<dbReference type="PANTHER" id="PTHR48104">
    <property type="entry name" value="METACASPASE-4"/>
    <property type="match status" value="1"/>
</dbReference>
<dbReference type="InterPro" id="IPR011600">
    <property type="entry name" value="Pept_C14_caspase"/>
</dbReference>
<dbReference type="AlphaFoldDB" id="A0A4Z0P0D1"/>
<organism evidence="2 3">
    <name type="scientific">Hymenobacter fodinae</name>
    <dbReference type="NCBI Taxonomy" id="2510796"/>
    <lineage>
        <taxon>Bacteria</taxon>
        <taxon>Pseudomonadati</taxon>
        <taxon>Bacteroidota</taxon>
        <taxon>Cytophagia</taxon>
        <taxon>Cytophagales</taxon>
        <taxon>Hymenobacteraceae</taxon>
        <taxon>Hymenobacter</taxon>
    </lineage>
</organism>
<dbReference type="EMBL" id="SRLA01000007">
    <property type="protein sequence ID" value="TGE03843.1"/>
    <property type="molecule type" value="Genomic_DNA"/>
</dbReference>
<dbReference type="GO" id="GO:0005737">
    <property type="term" value="C:cytoplasm"/>
    <property type="evidence" value="ECO:0007669"/>
    <property type="project" value="TreeGrafter"/>
</dbReference>
<gene>
    <name evidence="2" type="ORF">EU556_24870</name>
</gene>
<protein>
    <submittedName>
        <fullName evidence="2">Caspase family protein</fullName>
    </submittedName>
</protein>
<evidence type="ECO:0000313" key="2">
    <source>
        <dbReference type="EMBL" id="TGE03843.1"/>
    </source>
</evidence>
<dbReference type="Pfam" id="PF00656">
    <property type="entry name" value="Peptidase_C14"/>
    <property type="match status" value="1"/>
</dbReference>
<dbReference type="GO" id="GO:0004197">
    <property type="term" value="F:cysteine-type endopeptidase activity"/>
    <property type="evidence" value="ECO:0007669"/>
    <property type="project" value="InterPro"/>
</dbReference>
<dbReference type="Gene3D" id="3.40.50.1460">
    <property type="match status" value="1"/>
</dbReference>